<keyword evidence="13" id="KW-1185">Reference proteome</keyword>
<feature type="domain" description="C2H2-type" evidence="11">
    <location>
        <begin position="202"/>
        <end position="229"/>
    </location>
</feature>
<dbReference type="InterPro" id="IPR041661">
    <property type="entry name" value="ZN622/Rei1/Reh1_Znf-C2H2"/>
</dbReference>
<dbReference type="SMART" id="SM00355">
    <property type="entry name" value="ZnF_C2H2"/>
    <property type="match status" value="7"/>
</dbReference>
<dbReference type="OrthoDB" id="7736123at2759"/>
<dbReference type="Pfam" id="PF00096">
    <property type="entry name" value="zf-C2H2"/>
    <property type="match status" value="4"/>
</dbReference>
<keyword evidence="5" id="KW-0862">Zinc</keyword>
<sequence length="420" mass="49120">MEKVVYIENCMICGLLLNENKNELTLTTQFTEKPIFQLIEEFTNIHFSDEIINEGGVCSDCFNKFNEYDQYSTLAIQTKQELVALFENSSSNCNNQPIEEEEGDAIVEEEIEGVVEIEDEILTGNIVEEEEEEFITHETVDIGEQTEVIDLIEVSYLDTDKLPKKFQNPEVKEKILKTKSIKVKNEEDGTTIVQLDNNIKLFQCNICQRSFKEKSKLKAHLQIHTTERNVFCPICNKSFKTAACLRSHKRVHNPTIIECDYCGKNYTQKPELIKHIKFVHFNRRDFVCEICNAGFGCKGHLKAHYLTHQQFKGISCSVCGYSFHTQAKLQRHMRSHSGQRDYECNICKKRFLYSYNVSAHIRHVHWKEKRKTDDNTRTCTFCNKKFQTVWKLKQHMQEEHHVIETEIDETNVDYEELVEA</sequence>
<feature type="domain" description="C2H2-type" evidence="11">
    <location>
        <begin position="257"/>
        <end position="285"/>
    </location>
</feature>
<dbReference type="Pfam" id="PF12874">
    <property type="entry name" value="zf-met"/>
    <property type="match status" value="1"/>
</dbReference>
<evidence type="ECO:0000256" key="6">
    <source>
        <dbReference type="ARBA" id="ARBA00023015"/>
    </source>
</evidence>
<dbReference type="FunFam" id="3.30.160.60:FF:000045">
    <property type="entry name" value="ZFP69 zinc finger protein B"/>
    <property type="match status" value="1"/>
</dbReference>
<reference evidence="12" key="1">
    <citation type="submission" date="2021-03" db="EMBL/GenBank/DDBJ databases">
        <title>Chromosome level genome of the anhydrobiotic midge Polypedilum vanderplanki.</title>
        <authorList>
            <person name="Yoshida Y."/>
            <person name="Kikawada T."/>
            <person name="Gusev O."/>
        </authorList>
    </citation>
    <scope>NUCLEOTIDE SEQUENCE</scope>
    <source>
        <strain evidence="12">NIAS01</strain>
        <tissue evidence="12">Whole body or cell culture</tissue>
    </source>
</reference>
<evidence type="ECO:0000256" key="10">
    <source>
        <dbReference type="PROSITE-ProRule" id="PRU00042"/>
    </source>
</evidence>
<dbReference type="Gene3D" id="3.30.160.60">
    <property type="entry name" value="Classic Zinc Finger"/>
    <property type="match status" value="6"/>
</dbReference>
<dbReference type="PANTHER" id="PTHR24394:SF48">
    <property type="entry name" value="ZINC FINGER PROTEIN 771"/>
    <property type="match status" value="1"/>
</dbReference>
<dbReference type="GO" id="GO:0005634">
    <property type="term" value="C:nucleus"/>
    <property type="evidence" value="ECO:0007669"/>
    <property type="project" value="UniProtKB-SubCell"/>
</dbReference>
<dbReference type="GO" id="GO:0003677">
    <property type="term" value="F:DNA binding"/>
    <property type="evidence" value="ECO:0007669"/>
    <property type="project" value="UniProtKB-KW"/>
</dbReference>
<feature type="domain" description="C2H2-type" evidence="11">
    <location>
        <begin position="342"/>
        <end position="370"/>
    </location>
</feature>
<dbReference type="Pfam" id="PF12756">
    <property type="entry name" value="zf-C2H2_2"/>
    <property type="match status" value="1"/>
</dbReference>
<evidence type="ECO:0000256" key="1">
    <source>
        <dbReference type="ARBA" id="ARBA00004123"/>
    </source>
</evidence>
<keyword evidence="8" id="KW-0804">Transcription</keyword>
<keyword evidence="2" id="KW-0479">Metal-binding</keyword>
<evidence type="ECO:0000256" key="7">
    <source>
        <dbReference type="ARBA" id="ARBA00023125"/>
    </source>
</evidence>
<evidence type="ECO:0000256" key="4">
    <source>
        <dbReference type="ARBA" id="ARBA00022771"/>
    </source>
</evidence>
<dbReference type="InterPro" id="IPR036236">
    <property type="entry name" value="Znf_C2H2_sf"/>
</dbReference>
<evidence type="ECO:0000256" key="2">
    <source>
        <dbReference type="ARBA" id="ARBA00022723"/>
    </source>
</evidence>
<dbReference type="Proteomes" id="UP001107558">
    <property type="component" value="Chromosome 1"/>
</dbReference>
<evidence type="ECO:0000256" key="3">
    <source>
        <dbReference type="ARBA" id="ARBA00022737"/>
    </source>
</evidence>
<feature type="domain" description="C2H2-type" evidence="11">
    <location>
        <begin position="314"/>
        <end position="341"/>
    </location>
</feature>
<organism evidence="12 13">
    <name type="scientific">Polypedilum vanderplanki</name>
    <name type="common">Sleeping chironomid midge</name>
    <dbReference type="NCBI Taxonomy" id="319348"/>
    <lineage>
        <taxon>Eukaryota</taxon>
        <taxon>Metazoa</taxon>
        <taxon>Ecdysozoa</taxon>
        <taxon>Arthropoda</taxon>
        <taxon>Hexapoda</taxon>
        <taxon>Insecta</taxon>
        <taxon>Pterygota</taxon>
        <taxon>Neoptera</taxon>
        <taxon>Endopterygota</taxon>
        <taxon>Diptera</taxon>
        <taxon>Nematocera</taxon>
        <taxon>Chironomoidea</taxon>
        <taxon>Chironomidae</taxon>
        <taxon>Chironominae</taxon>
        <taxon>Polypedilum</taxon>
        <taxon>Polypedilum</taxon>
    </lineage>
</organism>
<dbReference type="GO" id="GO:0008270">
    <property type="term" value="F:zinc ion binding"/>
    <property type="evidence" value="ECO:0007669"/>
    <property type="project" value="UniProtKB-KW"/>
</dbReference>
<feature type="domain" description="C2H2-type" evidence="11">
    <location>
        <begin position="230"/>
        <end position="252"/>
    </location>
</feature>
<dbReference type="PANTHER" id="PTHR24394">
    <property type="entry name" value="ZINC FINGER PROTEIN"/>
    <property type="match status" value="1"/>
</dbReference>
<comment type="caution">
    <text evidence="12">The sequence shown here is derived from an EMBL/GenBank/DDBJ whole genome shotgun (WGS) entry which is preliminary data.</text>
</comment>
<dbReference type="PROSITE" id="PS00028">
    <property type="entry name" value="ZINC_FINGER_C2H2_1"/>
    <property type="match status" value="7"/>
</dbReference>
<protein>
    <recommendedName>
        <fullName evidence="11">C2H2-type domain-containing protein</fullName>
    </recommendedName>
</protein>
<dbReference type="PROSITE" id="PS50157">
    <property type="entry name" value="ZINC_FINGER_C2H2_2"/>
    <property type="match status" value="7"/>
</dbReference>
<keyword evidence="3" id="KW-0677">Repeat</keyword>
<dbReference type="GO" id="GO:0000981">
    <property type="term" value="F:DNA-binding transcription factor activity, RNA polymerase II-specific"/>
    <property type="evidence" value="ECO:0007669"/>
    <property type="project" value="TreeGrafter"/>
</dbReference>
<dbReference type="FunFam" id="3.30.160.60:FF:000145">
    <property type="entry name" value="Zinc finger protein 574"/>
    <property type="match status" value="1"/>
</dbReference>
<dbReference type="SUPFAM" id="SSF57667">
    <property type="entry name" value="beta-beta-alpha zinc fingers"/>
    <property type="match status" value="3"/>
</dbReference>
<evidence type="ECO:0000259" key="11">
    <source>
        <dbReference type="PROSITE" id="PS50157"/>
    </source>
</evidence>
<evidence type="ECO:0000256" key="8">
    <source>
        <dbReference type="ARBA" id="ARBA00023163"/>
    </source>
</evidence>
<keyword evidence="9" id="KW-0539">Nucleus</keyword>
<accession>A0A9J6CGH1</accession>
<name>A0A9J6CGH1_POLVA</name>
<keyword evidence="7" id="KW-0238">DNA-binding</keyword>
<comment type="subcellular location">
    <subcellularLocation>
        <location evidence="1">Nucleus</location>
    </subcellularLocation>
</comment>
<evidence type="ECO:0000313" key="13">
    <source>
        <dbReference type="Proteomes" id="UP001107558"/>
    </source>
</evidence>
<keyword evidence="4 10" id="KW-0863">Zinc-finger</keyword>
<evidence type="ECO:0000256" key="5">
    <source>
        <dbReference type="ARBA" id="ARBA00022833"/>
    </source>
</evidence>
<dbReference type="InterPro" id="IPR013087">
    <property type="entry name" value="Znf_C2H2_type"/>
</dbReference>
<dbReference type="EMBL" id="JADBJN010000001">
    <property type="protein sequence ID" value="KAG5680920.1"/>
    <property type="molecule type" value="Genomic_DNA"/>
</dbReference>
<feature type="domain" description="C2H2-type" evidence="11">
    <location>
        <begin position="286"/>
        <end position="313"/>
    </location>
</feature>
<proteinExistence type="predicted"/>
<feature type="domain" description="C2H2-type" evidence="11">
    <location>
        <begin position="377"/>
        <end position="406"/>
    </location>
</feature>
<evidence type="ECO:0000313" key="12">
    <source>
        <dbReference type="EMBL" id="KAG5680920.1"/>
    </source>
</evidence>
<keyword evidence="6" id="KW-0805">Transcription regulation</keyword>
<gene>
    <name evidence="12" type="ORF">PVAND_010396</name>
</gene>
<evidence type="ECO:0000256" key="9">
    <source>
        <dbReference type="ARBA" id="ARBA00023242"/>
    </source>
</evidence>
<dbReference type="AlphaFoldDB" id="A0A9J6CGH1"/>